<protein>
    <recommendedName>
        <fullName evidence="4">Outer membrane protein</fullName>
    </recommendedName>
</protein>
<evidence type="ECO:0008006" key="4">
    <source>
        <dbReference type="Google" id="ProtNLM"/>
    </source>
</evidence>
<dbReference type="EMBL" id="FNHS01000009">
    <property type="protein sequence ID" value="SDN55711.1"/>
    <property type="molecule type" value="Genomic_DNA"/>
</dbReference>
<evidence type="ECO:0000256" key="1">
    <source>
        <dbReference type="SAM" id="SignalP"/>
    </source>
</evidence>
<feature type="chain" id="PRO_5011472825" description="Outer membrane protein" evidence="1">
    <location>
        <begin position="21"/>
        <end position="238"/>
    </location>
</feature>
<dbReference type="AlphaFoldDB" id="A0A1H0CD50"/>
<dbReference type="STRING" id="582672.SAMN05216360_109109"/>
<dbReference type="Pfam" id="PF04402">
    <property type="entry name" value="SIMPL"/>
    <property type="match status" value="1"/>
</dbReference>
<gene>
    <name evidence="2" type="ORF">SAMN05216360_109109</name>
</gene>
<keyword evidence="3" id="KW-1185">Reference proteome</keyword>
<keyword evidence="1" id="KW-0732">Signal</keyword>
<name>A0A1H0CD50_9HYPH</name>
<dbReference type="PANTHER" id="PTHR34387">
    <property type="entry name" value="SLR1258 PROTEIN"/>
    <property type="match status" value="1"/>
</dbReference>
<dbReference type="GO" id="GO:0006974">
    <property type="term" value="P:DNA damage response"/>
    <property type="evidence" value="ECO:0007669"/>
    <property type="project" value="TreeGrafter"/>
</dbReference>
<dbReference type="Gene3D" id="3.30.70.2970">
    <property type="entry name" value="Protein of unknown function (DUF541), domain 2"/>
    <property type="match status" value="1"/>
</dbReference>
<dbReference type="RefSeq" id="WP_091717233.1">
    <property type="nucleotide sequence ID" value="NZ_FNHS01000009.1"/>
</dbReference>
<proteinExistence type="predicted"/>
<evidence type="ECO:0000313" key="2">
    <source>
        <dbReference type="EMBL" id="SDN55711.1"/>
    </source>
</evidence>
<dbReference type="PANTHER" id="PTHR34387:SF1">
    <property type="entry name" value="PERIPLASMIC IMMUNOGENIC PROTEIN"/>
    <property type="match status" value="1"/>
</dbReference>
<dbReference type="InterPro" id="IPR007497">
    <property type="entry name" value="SIMPL/DUF541"/>
</dbReference>
<accession>A0A1H0CD50</accession>
<dbReference type="OrthoDB" id="9813144at2"/>
<feature type="signal peptide" evidence="1">
    <location>
        <begin position="1"/>
        <end position="20"/>
    </location>
</feature>
<dbReference type="Gene3D" id="3.30.110.170">
    <property type="entry name" value="Protein of unknown function (DUF541), domain 1"/>
    <property type="match status" value="1"/>
</dbReference>
<organism evidence="2 3">
    <name type="scientific">Methylobacterium phyllostachyos</name>
    <dbReference type="NCBI Taxonomy" id="582672"/>
    <lineage>
        <taxon>Bacteria</taxon>
        <taxon>Pseudomonadati</taxon>
        <taxon>Pseudomonadota</taxon>
        <taxon>Alphaproteobacteria</taxon>
        <taxon>Hyphomicrobiales</taxon>
        <taxon>Methylobacteriaceae</taxon>
        <taxon>Methylobacterium</taxon>
    </lineage>
</organism>
<sequence>MRAALAGAILILALASGVRADDASCLRKISVTGQAHVSRTPDFAQVSVGVDTKAQDPAEAVDAASKAVKAILDQAHEFGVDAADIGTASLSLVEETQQVRRPNGEIAAEPAGYRAVNLLTIRLADMNRLGELLRRVLSVGANKIHGISFGIKDADKVTEELETAAARNAQERARALATAVGVKLGDLCALSTEHGPSPVAAQAFRFSGASRFDGPSVPIAAGILEYRADVSATFAVAQ</sequence>
<dbReference type="InterPro" id="IPR052022">
    <property type="entry name" value="26kDa_periplasmic_antigen"/>
</dbReference>
<dbReference type="Proteomes" id="UP000198704">
    <property type="component" value="Unassembled WGS sequence"/>
</dbReference>
<evidence type="ECO:0000313" key="3">
    <source>
        <dbReference type="Proteomes" id="UP000198704"/>
    </source>
</evidence>
<reference evidence="3" key="1">
    <citation type="submission" date="2016-10" db="EMBL/GenBank/DDBJ databases">
        <authorList>
            <person name="Varghese N."/>
            <person name="Submissions S."/>
        </authorList>
    </citation>
    <scope>NUCLEOTIDE SEQUENCE [LARGE SCALE GENOMIC DNA]</scope>
    <source>
        <strain evidence="3">BL47</strain>
    </source>
</reference>